<keyword evidence="2" id="KW-0812">Transmembrane</keyword>
<reference evidence="4" key="1">
    <citation type="submission" date="2023-07" db="EMBL/GenBank/DDBJ databases">
        <title>FDA dAtabase for Regulatory Grade micrObial Sequences (FDA-ARGOS): Supporting development and validation of Infectious Disease Dx tests.</title>
        <authorList>
            <person name="Sproer C."/>
            <person name="Gronow S."/>
            <person name="Severitt S."/>
            <person name="Schroder I."/>
            <person name="Tallon L."/>
            <person name="Sadzewicz L."/>
            <person name="Zhao X."/>
            <person name="Boylan J."/>
            <person name="Ott S."/>
            <person name="Bowen H."/>
            <person name="Vavikolanu K."/>
            <person name="Hazen T."/>
            <person name="Aluvathingal J."/>
            <person name="Nadendla S."/>
            <person name="Lowell S."/>
            <person name="Myers T."/>
            <person name="Yan Y."/>
        </authorList>
    </citation>
    <scope>NUCLEOTIDE SEQUENCE [LARGE SCALE GENOMIC DNA]</scope>
    <source>
        <strain evidence="4">FDAARGOS_1538</strain>
    </source>
</reference>
<keyword evidence="4" id="KW-1185">Reference proteome</keyword>
<gene>
    <name evidence="3" type="ORF">LDJ82_04050</name>
</gene>
<feature type="transmembrane region" description="Helical" evidence="2">
    <location>
        <begin position="88"/>
        <end position="112"/>
    </location>
</feature>
<dbReference type="Proteomes" id="UP001198374">
    <property type="component" value="Unassembled WGS sequence"/>
</dbReference>
<dbReference type="EMBL" id="JAIWIY010000001">
    <property type="protein sequence ID" value="MCA2096084.1"/>
    <property type="molecule type" value="Genomic_DNA"/>
</dbReference>
<accession>A0ABS7YWG9</accession>
<name>A0ABS7YWG9_9FIRM</name>
<keyword evidence="2" id="KW-0472">Membrane</keyword>
<proteinExistence type="predicted"/>
<organism evidence="3 4">
    <name type="scientific">Anaerococcus degeneri</name>
    <dbReference type="NCBI Taxonomy" id="361500"/>
    <lineage>
        <taxon>Bacteria</taxon>
        <taxon>Bacillati</taxon>
        <taxon>Bacillota</taxon>
        <taxon>Tissierellia</taxon>
        <taxon>Tissierellales</taxon>
        <taxon>Peptoniphilaceae</taxon>
        <taxon>Anaerococcus</taxon>
    </lineage>
</organism>
<keyword evidence="1" id="KW-0175">Coiled coil</keyword>
<sequence>MDREIIKINYKDKRNDRDLLEESKKAARLAALYTEKTLEMEDLNFKQKRYNREINERRRELKELYIEEAKEIVDGKYRRRRPSIMARVFSPQIIIFCFLSLIVYICLAKLAYIDRGYRAIGGEGFFLIFPLLILAFRFGNLVDKDARRRNK</sequence>
<protein>
    <submittedName>
        <fullName evidence="3">Uncharacterized protein</fullName>
    </submittedName>
</protein>
<comment type="caution">
    <text evidence="3">The sequence shown here is derived from an EMBL/GenBank/DDBJ whole genome shotgun (WGS) entry which is preliminary data.</text>
</comment>
<evidence type="ECO:0000256" key="2">
    <source>
        <dbReference type="SAM" id="Phobius"/>
    </source>
</evidence>
<keyword evidence="2" id="KW-1133">Transmembrane helix</keyword>
<evidence type="ECO:0000313" key="3">
    <source>
        <dbReference type="EMBL" id="MCA2096084.1"/>
    </source>
</evidence>
<feature type="coiled-coil region" evidence="1">
    <location>
        <begin position="40"/>
        <end position="71"/>
    </location>
</feature>
<dbReference type="RefSeq" id="WP_209773616.1">
    <property type="nucleotide sequence ID" value="NZ_JAGGLO010000004.1"/>
</dbReference>
<evidence type="ECO:0000256" key="1">
    <source>
        <dbReference type="SAM" id="Coils"/>
    </source>
</evidence>
<evidence type="ECO:0000313" key="4">
    <source>
        <dbReference type="Proteomes" id="UP001198374"/>
    </source>
</evidence>
<feature type="transmembrane region" description="Helical" evidence="2">
    <location>
        <begin position="124"/>
        <end position="142"/>
    </location>
</feature>